<dbReference type="PANTHER" id="PTHR35176:SF11">
    <property type="entry name" value="PYRIDOXAMINE 5'-PHOSPHATE OXIDASE FAMILY PROTEIN"/>
    <property type="match status" value="1"/>
</dbReference>
<dbReference type="NCBIfam" id="TIGR03666">
    <property type="entry name" value="Rv2061_F420"/>
    <property type="match status" value="1"/>
</dbReference>
<dbReference type="GO" id="GO:0005829">
    <property type="term" value="C:cytosol"/>
    <property type="evidence" value="ECO:0007669"/>
    <property type="project" value="TreeGrafter"/>
</dbReference>
<protein>
    <submittedName>
        <fullName evidence="3">PPOX class F420-dependent oxidoreductase</fullName>
        <ecNumber evidence="3">1.-.-.-</ecNumber>
    </submittedName>
</protein>
<dbReference type="Pfam" id="PF01243">
    <property type="entry name" value="PNPOx_N"/>
    <property type="match status" value="1"/>
</dbReference>
<evidence type="ECO:0000313" key="4">
    <source>
        <dbReference type="Proteomes" id="UP000500953"/>
    </source>
</evidence>
<accession>A0A6G9Z3R9</accession>
<proteinExistence type="predicted"/>
<dbReference type="Proteomes" id="UP000500953">
    <property type="component" value="Chromosome"/>
</dbReference>
<keyword evidence="1 3" id="KW-0560">Oxidoreductase</keyword>
<sequence>MNSFTDLGDGKYVYLTYLRKNGTPVGFPIWVARDGDRLVVWVENIDTGKVKAMRRNPDVTVAACDLRGNRRGSEIAATARILDTGETNRVRALIARKYRLPGYLAIYGNRLLRGKDTSVGIALTRADTVTAHEPTLEQE</sequence>
<evidence type="ECO:0000259" key="2">
    <source>
        <dbReference type="Pfam" id="PF01243"/>
    </source>
</evidence>
<dbReference type="EC" id="1.-.-.-" evidence="3"/>
<dbReference type="EMBL" id="CP046173">
    <property type="protein sequence ID" value="QIS20114.1"/>
    <property type="molecule type" value="Genomic_DNA"/>
</dbReference>
<dbReference type="Gene3D" id="2.30.110.10">
    <property type="entry name" value="Electron Transport, Fmn-binding Protein, Chain A"/>
    <property type="match status" value="1"/>
</dbReference>
<evidence type="ECO:0000256" key="1">
    <source>
        <dbReference type="ARBA" id="ARBA00023002"/>
    </source>
</evidence>
<name>A0A6G9Z3R9_9NOCA</name>
<dbReference type="GO" id="GO:0016627">
    <property type="term" value="F:oxidoreductase activity, acting on the CH-CH group of donors"/>
    <property type="evidence" value="ECO:0007669"/>
    <property type="project" value="TreeGrafter"/>
</dbReference>
<dbReference type="InterPro" id="IPR052019">
    <property type="entry name" value="F420H2_bilvrd_red/Heme_oxyg"/>
</dbReference>
<dbReference type="InterPro" id="IPR011576">
    <property type="entry name" value="Pyridox_Oxase_N"/>
</dbReference>
<reference evidence="3 4" key="1">
    <citation type="journal article" date="2019" name="ACS Chem. Biol.">
        <title>Identification and Mobilization of a Cryptic Antibiotic Biosynthesis Gene Locus from a Human-Pathogenic Nocardia Isolate.</title>
        <authorList>
            <person name="Herisse M."/>
            <person name="Ishida K."/>
            <person name="Porter J.L."/>
            <person name="Howden B."/>
            <person name="Hertweck C."/>
            <person name="Stinear T.P."/>
            <person name="Pidot S.J."/>
        </authorList>
    </citation>
    <scope>NUCLEOTIDE SEQUENCE [LARGE SCALE GENOMIC DNA]</scope>
    <source>
        <strain evidence="3 4">AUSMDU00012715</strain>
    </source>
</reference>
<evidence type="ECO:0000313" key="3">
    <source>
        <dbReference type="EMBL" id="QIS20114.1"/>
    </source>
</evidence>
<dbReference type="RefSeq" id="WP_167487472.1">
    <property type="nucleotide sequence ID" value="NZ_CP046173.1"/>
</dbReference>
<feature type="domain" description="Pyridoxamine 5'-phosphate oxidase N-terminal" evidence="2">
    <location>
        <begin position="13"/>
        <end position="89"/>
    </location>
</feature>
<dbReference type="InterPro" id="IPR019965">
    <property type="entry name" value="PPOX_F420-dep_Rv2061_put"/>
</dbReference>
<dbReference type="AlphaFoldDB" id="A0A6G9Z3R9"/>
<dbReference type="SUPFAM" id="SSF50475">
    <property type="entry name" value="FMN-binding split barrel"/>
    <property type="match status" value="1"/>
</dbReference>
<dbReference type="InterPro" id="IPR012349">
    <property type="entry name" value="Split_barrel_FMN-bd"/>
</dbReference>
<dbReference type="GO" id="GO:0070967">
    <property type="term" value="F:coenzyme F420 binding"/>
    <property type="evidence" value="ECO:0007669"/>
    <property type="project" value="TreeGrafter"/>
</dbReference>
<organism evidence="3 4">
    <name type="scientific">Nocardia terpenica</name>
    <dbReference type="NCBI Taxonomy" id="455432"/>
    <lineage>
        <taxon>Bacteria</taxon>
        <taxon>Bacillati</taxon>
        <taxon>Actinomycetota</taxon>
        <taxon>Actinomycetes</taxon>
        <taxon>Mycobacteriales</taxon>
        <taxon>Nocardiaceae</taxon>
        <taxon>Nocardia</taxon>
    </lineage>
</organism>
<gene>
    <name evidence="3" type="ORF">F6W96_19265</name>
</gene>
<dbReference type="PANTHER" id="PTHR35176">
    <property type="entry name" value="HEME OXYGENASE HI_0854-RELATED"/>
    <property type="match status" value="1"/>
</dbReference>